<dbReference type="AlphaFoldDB" id="A0AAD3DA55"/>
<dbReference type="Proteomes" id="UP001054902">
    <property type="component" value="Unassembled WGS sequence"/>
</dbReference>
<evidence type="ECO:0000256" key="1">
    <source>
        <dbReference type="ARBA" id="ARBA00022737"/>
    </source>
</evidence>
<dbReference type="InterPro" id="IPR011990">
    <property type="entry name" value="TPR-like_helical_dom_sf"/>
</dbReference>
<proteinExistence type="predicted"/>
<feature type="compositionally biased region" description="Polar residues" evidence="4">
    <location>
        <begin position="42"/>
        <end position="52"/>
    </location>
</feature>
<feature type="repeat" description="TPR" evidence="3">
    <location>
        <begin position="519"/>
        <end position="552"/>
    </location>
</feature>
<evidence type="ECO:0000256" key="2">
    <source>
        <dbReference type="ARBA" id="ARBA00022803"/>
    </source>
</evidence>
<evidence type="ECO:0000256" key="3">
    <source>
        <dbReference type="PROSITE-ProRule" id="PRU00339"/>
    </source>
</evidence>
<dbReference type="SMART" id="SM00028">
    <property type="entry name" value="TPR"/>
    <property type="match status" value="4"/>
</dbReference>
<dbReference type="InterPro" id="IPR019734">
    <property type="entry name" value="TPR_rpt"/>
</dbReference>
<keyword evidence="2 3" id="KW-0802">TPR repeat</keyword>
<feature type="compositionally biased region" description="Low complexity" evidence="4">
    <location>
        <begin position="53"/>
        <end position="65"/>
    </location>
</feature>
<dbReference type="PANTHER" id="PTHR45641">
    <property type="entry name" value="TETRATRICOPEPTIDE REPEAT PROTEIN (AFU_ORTHOLOGUE AFUA_6G03870)"/>
    <property type="match status" value="1"/>
</dbReference>
<dbReference type="Pfam" id="PF13424">
    <property type="entry name" value="TPR_12"/>
    <property type="match status" value="1"/>
</dbReference>
<comment type="caution">
    <text evidence="5">The sequence shown here is derived from an EMBL/GenBank/DDBJ whole genome shotgun (WGS) entry which is preliminary data.</text>
</comment>
<evidence type="ECO:0008006" key="7">
    <source>
        <dbReference type="Google" id="ProtNLM"/>
    </source>
</evidence>
<evidence type="ECO:0000313" key="6">
    <source>
        <dbReference type="Proteomes" id="UP001054902"/>
    </source>
</evidence>
<dbReference type="Pfam" id="PF13374">
    <property type="entry name" value="TPR_10"/>
    <property type="match status" value="1"/>
</dbReference>
<keyword evidence="6" id="KW-1185">Reference proteome</keyword>
<protein>
    <recommendedName>
        <fullName evidence="7">Heterokaryon incompatibility domain-containing protein</fullName>
    </recommendedName>
</protein>
<evidence type="ECO:0000256" key="4">
    <source>
        <dbReference type="SAM" id="MobiDB-lite"/>
    </source>
</evidence>
<dbReference type="PANTHER" id="PTHR45641:SF19">
    <property type="entry name" value="NEPHROCYSTIN-3"/>
    <property type="match status" value="1"/>
</dbReference>
<name>A0AAD3DA55_9STRA</name>
<dbReference type="EMBL" id="BLLK01000062">
    <property type="protein sequence ID" value="GFH58874.1"/>
    <property type="molecule type" value="Genomic_DNA"/>
</dbReference>
<dbReference type="PROSITE" id="PS50005">
    <property type="entry name" value="TPR"/>
    <property type="match status" value="1"/>
</dbReference>
<dbReference type="SUPFAM" id="SSF48452">
    <property type="entry name" value="TPR-like"/>
    <property type="match status" value="2"/>
</dbReference>
<sequence>MIRGQVCCRDNEAVVSRYTKTRFGRRRRKKDEDVILTTANKKLGNSPSVNTARSVSTLSTGTLSRSGRKKSIEQTVEFLAPSVHHLKTSLLSYLKENGLGPNTKVHDAKNVLRKATPIRCVSTRNKSESKPYVDCIGIHNEDHAGKATHQLCYTWTFTFGSIIDALSKYCKENGLDPRRTYVWIDCLCTVLNQNSEQQQSHSTFEEFESAFSKRMKSIPNVIVVMTPWNDPRCLKRMWCLLEIFYSLSNEKGNIDIAVPSKDYYQFLKTLRRGCQGSTSNIGIDELFNIITSIAIERTTVTSDMQHILDLVNKIGLAKVNTTIITFMKKWMLDTIRIGLDKVESECEDYRREEQVEMRGNIALFVDFISRYLSDFGDHKEALYFYQKQFFILKNAQVKYIFRAKMSSCLLNMGTEYCILGDFEKALKKFQCNELALAYDYAGRIHRCRGDPKEAHALYTKSLEVQSNKYGRSHPNIGTCHYSIGIASYEMGDYESAIFHYKNVLSIYTSVYGMEHPYTAGSYYNLGRTYYANGEFENALTHFSRSNKAYRNSYGESHVDTLDAKKWMIIAKKTLAEPKLYSKVEI</sequence>
<feature type="region of interest" description="Disordered" evidence="4">
    <location>
        <begin position="42"/>
        <end position="66"/>
    </location>
</feature>
<keyword evidence="1" id="KW-0677">Repeat</keyword>
<dbReference type="Gene3D" id="1.25.40.10">
    <property type="entry name" value="Tetratricopeptide repeat domain"/>
    <property type="match status" value="1"/>
</dbReference>
<evidence type="ECO:0000313" key="5">
    <source>
        <dbReference type="EMBL" id="GFH58874.1"/>
    </source>
</evidence>
<gene>
    <name evidence="5" type="ORF">CTEN210_15350</name>
</gene>
<accession>A0AAD3DA55</accession>
<organism evidence="5 6">
    <name type="scientific">Chaetoceros tenuissimus</name>
    <dbReference type="NCBI Taxonomy" id="426638"/>
    <lineage>
        <taxon>Eukaryota</taxon>
        <taxon>Sar</taxon>
        <taxon>Stramenopiles</taxon>
        <taxon>Ochrophyta</taxon>
        <taxon>Bacillariophyta</taxon>
        <taxon>Coscinodiscophyceae</taxon>
        <taxon>Chaetocerotophycidae</taxon>
        <taxon>Chaetocerotales</taxon>
        <taxon>Chaetocerotaceae</taxon>
        <taxon>Chaetoceros</taxon>
    </lineage>
</organism>
<reference evidence="5 6" key="1">
    <citation type="journal article" date="2021" name="Sci. Rep.">
        <title>The genome of the diatom Chaetoceros tenuissimus carries an ancient integrated fragment of an extant virus.</title>
        <authorList>
            <person name="Hongo Y."/>
            <person name="Kimura K."/>
            <person name="Takaki Y."/>
            <person name="Yoshida Y."/>
            <person name="Baba S."/>
            <person name="Kobayashi G."/>
            <person name="Nagasaki K."/>
            <person name="Hano T."/>
            <person name="Tomaru Y."/>
        </authorList>
    </citation>
    <scope>NUCLEOTIDE SEQUENCE [LARGE SCALE GENOMIC DNA]</scope>
    <source>
        <strain evidence="5 6">NIES-3715</strain>
    </source>
</reference>